<keyword evidence="3" id="KW-0804">Transcription</keyword>
<dbReference type="InterPro" id="IPR036388">
    <property type="entry name" value="WH-like_DNA-bd_sf"/>
</dbReference>
<organism evidence="6 7">
    <name type="scientific">Leifsonella bigeumensis</name>
    <dbReference type="NCBI Taxonomy" id="433643"/>
    <lineage>
        <taxon>Bacteria</taxon>
        <taxon>Bacillati</taxon>
        <taxon>Actinomycetota</taxon>
        <taxon>Actinomycetes</taxon>
        <taxon>Micrococcales</taxon>
        <taxon>Microbacteriaceae</taxon>
        <taxon>Leifsonella</taxon>
    </lineage>
</organism>
<keyword evidence="7" id="KW-1185">Reference proteome</keyword>
<name>A0ABP7FTS1_9MICO</name>
<dbReference type="Pfam" id="PF01037">
    <property type="entry name" value="AsnC_trans_reg"/>
    <property type="match status" value="1"/>
</dbReference>
<dbReference type="InterPro" id="IPR019887">
    <property type="entry name" value="Tscrpt_reg_AsnC/Lrp_C"/>
</dbReference>
<feature type="region of interest" description="Disordered" evidence="4">
    <location>
        <begin position="1"/>
        <end position="24"/>
    </location>
</feature>
<feature type="compositionally biased region" description="Basic and acidic residues" evidence="4">
    <location>
        <begin position="7"/>
        <end position="16"/>
    </location>
</feature>
<evidence type="ECO:0000256" key="2">
    <source>
        <dbReference type="ARBA" id="ARBA00023125"/>
    </source>
</evidence>
<evidence type="ECO:0000259" key="5">
    <source>
        <dbReference type="PROSITE" id="PS50956"/>
    </source>
</evidence>
<dbReference type="PROSITE" id="PS50956">
    <property type="entry name" value="HTH_ASNC_2"/>
    <property type="match status" value="1"/>
</dbReference>
<dbReference type="PANTHER" id="PTHR30154">
    <property type="entry name" value="LEUCINE-RESPONSIVE REGULATORY PROTEIN"/>
    <property type="match status" value="1"/>
</dbReference>
<feature type="domain" description="HTH asnC-type" evidence="5">
    <location>
        <begin position="28"/>
        <end position="89"/>
    </location>
</feature>
<dbReference type="Gene3D" id="1.10.10.10">
    <property type="entry name" value="Winged helix-like DNA-binding domain superfamily/Winged helix DNA-binding domain"/>
    <property type="match status" value="1"/>
</dbReference>
<dbReference type="InterPro" id="IPR019888">
    <property type="entry name" value="Tscrpt_reg_AsnC-like"/>
</dbReference>
<dbReference type="RefSeq" id="WP_344756841.1">
    <property type="nucleotide sequence ID" value="NZ_BAABAE010000003.1"/>
</dbReference>
<evidence type="ECO:0000256" key="4">
    <source>
        <dbReference type="SAM" id="MobiDB-lite"/>
    </source>
</evidence>
<evidence type="ECO:0000256" key="3">
    <source>
        <dbReference type="ARBA" id="ARBA00023163"/>
    </source>
</evidence>
<evidence type="ECO:0000313" key="6">
    <source>
        <dbReference type="EMBL" id="GAA3747140.1"/>
    </source>
</evidence>
<dbReference type="PRINTS" id="PR00033">
    <property type="entry name" value="HTHASNC"/>
</dbReference>
<dbReference type="InterPro" id="IPR011008">
    <property type="entry name" value="Dimeric_a/b-barrel"/>
</dbReference>
<evidence type="ECO:0000313" key="7">
    <source>
        <dbReference type="Proteomes" id="UP001501004"/>
    </source>
</evidence>
<keyword evidence="1" id="KW-0805">Transcription regulation</keyword>
<protein>
    <submittedName>
        <fullName evidence="6">Lrp/AsnC family transcriptional regulator</fullName>
    </submittedName>
</protein>
<dbReference type="SUPFAM" id="SSF46785">
    <property type="entry name" value="Winged helix' DNA-binding domain"/>
    <property type="match status" value="1"/>
</dbReference>
<dbReference type="InterPro" id="IPR000485">
    <property type="entry name" value="AsnC-type_HTH_dom"/>
</dbReference>
<dbReference type="SMART" id="SM00344">
    <property type="entry name" value="HTH_ASNC"/>
    <property type="match status" value="1"/>
</dbReference>
<keyword evidence="2" id="KW-0238">DNA-binding</keyword>
<sequence length="179" mass="19697">MPDGELPEEKPPEEKPRGKKPRGKKYRIDAIDRRIIAELGRDARLSIRALAERVHISRTAAHTRLGRLLDHRIITGFSANVDREALGLGITAIVIVKVEADWPTVSEALAALPFVEKAQALSGDIDILLTVSAPDHDALSETILRRIHSMPGVASTRSYMILEERAGTAPELSTDAWQL</sequence>
<proteinExistence type="predicted"/>
<dbReference type="PANTHER" id="PTHR30154:SF34">
    <property type="entry name" value="TRANSCRIPTIONAL REGULATOR AZLB"/>
    <property type="match status" value="1"/>
</dbReference>
<dbReference type="Pfam" id="PF13404">
    <property type="entry name" value="HTH_AsnC-type"/>
    <property type="match status" value="1"/>
</dbReference>
<accession>A0ABP7FTS1</accession>
<gene>
    <name evidence="6" type="ORF">GCM10022239_23280</name>
</gene>
<dbReference type="Gene3D" id="3.30.70.920">
    <property type="match status" value="1"/>
</dbReference>
<dbReference type="Proteomes" id="UP001501004">
    <property type="component" value="Unassembled WGS sequence"/>
</dbReference>
<evidence type="ECO:0000256" key="1">
    <source>
        <dbReference type="ARBA" id="ARBA00023015"/>
    </source>
</evidence>
<reference evidence="7" key="1">
    <citation type="journal article" date="2019" name="Int. J. Syst. Evol. Microbiol.">
        <title>The Global Catalogue of Microorganisms (GCM) 10K type strain sequencing project: providing services to taxonomists for standard genome sequencing and annotation.</title>
        <authorList>
            <consortium name="The Broad Institute Genomics Platform"/>
            <consortium name="The Broad Institute Genome Sequencing Center for Infectious Disease"/>
            <person name="Wu L."/>
            <person name="Ma J."/>
        </authorList>
    </citation>
    <scope>NUCLEOTIDE SEQUENCE [LARGE SCALE GENOMIC DNA]</scope>
    <source>
        <strain evidence="7">JCM 16949</strain>
    </source>
</reference>
<dbReference type="EMBL" id="BAABAE010000003">
    <property type="protein sequence ID" value="GAA3747140.1"/>
    <property type="molecule type" value="Genomic_DNA"/>
</dbReference>
<dbReference type="SUPFAM" id="SSF54909">
    <property type="entry name" value="Dimeric alpha+beta barrel"/>
    <property type="match status" value="1"/>
</dbReference>
<comment type="caution">
    <text evidence="6">The sequence shown here is derived from an EMBL/GenBank/DDBJ whole genome shotgun (WGS) entry which is preliminary data.</text>
</comment>
<dbReference type="InterPro" id="IPR036390">
    <property type="entry name" value="WH_DNA-bd_sf"/>
</dbReference>